<organism evidence="1 2">
    <name type="scientific">Saccharibacillus brassicae</name>
    <dbReference type="NCBI Taxonomy" id="2583377"/>
    <lineage>
        <taxon>Bacteria</taxon>
        <taxon>Bacillati</taxon>
        <taxon>Bacillota</taxon>
        <taxon>Bacilli</taxon>
        <taxon>Bacillales</taxon>
        <taxon>Paenibacillaceae</taxon>
        <taxon>Saccharibacillus</taxon>
    </lineage>
</organism>
<keyword evidence="2" id="KW-1185">Reference proteome</keyword>
<dbReference type="Proteomes" id="UP000316968">
    <property type="component" value="Chromosome"/>
</dbReference>
<evidence type="ECO:0000313" key="2">
    <source>
        <dbReference type="Proteomes" id="UP000316968"/>
    </source>
</evidence>
<dbReference type="OrthoDB" id="2085873at2"/>
<sequence>MSEFSASYHLRTTDRQQVVRMIQAAGHRGFVFPETNGWVTFIVEGETWEARPEILEQNPGLLAHYLYMEDHGWALSLFEKDEEVFGYRCDWTEVFEIEKDETDFDLLRRLISEQAHSTEGLEQAFEADGYTDDVPPAYAIAQKLGWVYFERLSADNIGEGEDFANLIRVEGNGNQAF</sequence>
<protein>
    <submittedName>
        <fullName evidence="1">Uncharacterized protein</fullName>
    </submittedName>
</protein>
<gene>
    <name evidence="1" type="ORF">FFV09_05465</name>
</gene>
<reference evidence="1 2" key="1">
    <citation type="submission" date="2019-06" db="EMBL/GenBank/DDBJ databases">
        <title>Saccharibacillus brassicae sp. nov., an endophytic bacterium isolated from Chinese cabbage seeds (Brassica pekinensis).</title>
        <authorList>
            <person name="Jiang L."/>
            <person name="Lee J."/>
            <person name="Kim S.W."/>
        </authorList>
    </citation>
    <scope>NUCLEOTIDE SEQUENCE [LARGE SCALE GENOMIC DNA]</scope>
    <source>
        <strain evidence="2">KCTC 43072 / ATSA2</strain>
    </source>
</reference>
<accession>A0A4Y6UUX2</accession>
<proteinExistence type="predicted"/>
<dbReference type="RefSeq" id="WP_141446801.1">
    <property type="nucleotide sequence ID" value="NZ_CP041217.1"/>
</dbReference>
<name>A0A4Y6UUX2_SACBS</name>
<dbReference type="EMBL" id="CP041217">
    <property type="protein sequence ID" value="QDH20358.1"/>
    <property type="molecule type" value="Genomic_DNA"/>
</dbReference>
<dbReference type="AlphaFoldDB" id="A0A4Y6UUX2"/>
<dbReference type="KEGG" id="saca:FFV09_05465"/>
<evidence type="ECO:0000313" key="1">
    <source>
        <dbReference type="EMBL" id="QDH20358.1"/>
    </source>
</evidence>